<gene>
    <name evidence="1" type="ORF">SMRZ_LOCUS13313</name>
</gene>
<evidence type="ECO:0000313" key="1">
    <source>
        <dbReference type="EMBL" id="VDP05000.1"/>
    </source>
</evidence>
<evidence type="ECO:0000313" key="2">
    <source>
        <dbReference type="Proteomes" id="UP000277204"/>
    </source>
</evidence>
<reference evidence="1 2" key="1">
    <citation type="submission" date="2018-11" db="EMBL/GenBank/DDBJ databases">
        <authorList>
            <consortium name="Pathogen Informatics"/>
        </authorList>
    </citation>
    <scope>NUCLEOTIDE SEQUENCE [LARGE SCALE GENOMIC DNA]</scope>
    <source>
        <strain evidence="1 2">Zambia</strain>
    </source>
</reference>
<dbReference type="EMBL" id="UZAI01009633">
    <property type="protein sequence ID" value="VDP05000.1"/>
    <property type="molecule type" value="Genomic_DNA"/>
</dbReference>
<protein>
    <submittedName>
        <fullName evidence="1">Uncharacterized protein</fullName>
    </submittedName>
</protein>
<sequence length="126" mass="15152">MFLYLYLFVLIIQFYISNINGQNILKYEPTIKWKTNKQLINNNNNNEYYATEIVKKSKIIQLPMEQNILENSKTFDWFKKRSMKKIYKTNHNNNKEIGNINITVSHNGLSIENVLFSLYNKNIFYQ</sequence>
<organism evidence="1 2">
    <name type="scientific">Schistosoma margrebowiei</name>
    <dbReference type="NCBI Taxonomy" id="48269"/>
    <lineage>
        <taxon>Eukaryota</taxon>
        <taxon>Metazoa</taxon>
        <taxon>Spiralia</taxon>
        <taxon>Lophotrochozoa</taxon>
        <taxon>Platyhelminthes</taxon>
        <taxon>Trematoda</taxon>
        <taxon>Digenea</taxon>
        <taxon>Strigeidida</taxon>
        <taxon>Schistosomatoidea</taxon>
        <taxon>Schistosomatidae</taxon>
        <taxon>Schistosoma</taxon>
    </lineage>
</organism>
<dbReference type="AlphaFoldDB" id="A0A183MB88"/>
<accession>A0A183MB88</accession>
<proteinExistence type="predicted"/>
<name>A0A183MB88_9TREM</name>
<keyword evidence="2" id="KW-1185">Reference proteome</keyword>
<dbReference type="Proteomes" id="UP000277204">
    <property type="component" value="Unassembled WGS sequence"/>
</dbReference>